<dbReference type="RefSeq" id="WP_200340289.1">
    <property type="nucleotide sequence ID" value="NZ_NRRL01000017.1"/>
</dbReference>
<sequence>MNRFPRLITAACAALALAVVAVAAPGQSRAKIFDPKTFTLDNGLQVVVVTNRRAPIVTQMLWYKVGSADEPVQKAGIAHVLEHMMFKGTEKYPDGQFSDIVARNGGRENAFTSYDYTGYFQTVAKDRLELIMKLEADRMTNLVLDPADVKTERQVVIEERAQRVETNPSGKLSEMANASLFLHHPYGTPIIGWKQTVRSISAADMRAFYERWYAPNNAVLIIAGAVTVDEVRPLAKKYYGPIPKSDVPARDRLNEPQQNAPRRVELESPRVRQPSLSIRYLAPSYNTADKAATPYALQVLSEVLGGGPTSRLYERLVVEDALAVSAGSWYSPNAIDTTDFGFYISPRPDIDIAKAEQALRAEIDKLLSAGVTEQEVANAIDRLRAEAVYAQDNVNTAPRVIGRALATGSTVADVEAWPKRISEVTPAQVEAAAKRVLTPSSSVTAVLKPEPTG</sequence>
<keyword evidence="3" id="KW-0645">Protease</keyword>
<evidence type="ECO:0000259" key="8">
    <source>
        <dbReference type="Pfam" id="PF05193"/>
    </source>
</evidence>
<gene>
    <name evidence="9" type="ORF">CKO28_08730</name>
</gene>
<dbReference type="PANTHER" id="PTHR11851:SF49">
    <property type="entry name" value="MITOCHONDRIAL-PROCESSING PEPTIDASE SUBUNIT ALPHA"/>
    <property type="match status" value="1"/>
</dbReference>
<dbReference type="InterPro" id="IPR007863">
    <property type="entry name" value="Peptidase_M16_C"/>
</dbReference>
<reference evidence="9 10" key="1">
    <citation type="journal article" date="2020" name="Microorganisms">
        <title>Osmotic Adaptation and Compatible Solute Biosynthesis of Phototrophic Bacteria as Revealed from Genome Analyses.</title>
        <authorList>
            <person name="Imhoff J.F."/>
            <person name="Rahn T."/>
            <person name="Kunzel S."/>
            <person name="Keller A."/>
            <person name="Neulinger S.C."/>
        </authorList>
    </citation>
    <scope>NUCLEOTIDE SEQUENCE [LARGE SCALE GENOMIC DNA]</scope>
    <source>
        <strain evidence="9 10">DSM 9895</strain>
    </source>
</reference>
<dbReference type="InterPro" id="IPR050361">
    <property type="entry name" value="MPP/UQCRC_Complex"/>
</dbReference>
<feature type="domain" description="Peptidase M16 N-terminal" evidence="7">
    <location>
        <begin position="46"/>
        <end position="192"/>
    </location>
</feature>
<name>A0ABS1DE05_9PROT</name>
<evidence type="ECO:0000256" key="2">
    <source>
        <dbReference type="ARBA" id="ARBA00007261"/>
    </source>
</evidence>
<keyword evidence="6" id="KW-0732">Signal</keyword>
<keyword evidence="3" id="KW-0378">Hydrolase</keyword>
<dbReference type="EMBL" id="NRRL01000017">
    <property type="protein sequence ID" value="MBK1668119.1"/>
    <property type="molecule type" value="Genomic_DNA"/>
</dbReference>
<feature type="region of interest" description="Disordered" evidence="5">
    <location>
        <begin position="245"/>
        <end position="268"/>
    </location>
</feature>
<feature type="chain" id="PRO_5045716254" evidence="6">
    <location>
        <begin position="24"/>
        <end position="453"/>
    </location>
</feature>
<dbReference type="PROSITE" id="PS00143">
    <property type="entry name" value="INSULINASE"/>
    <property type="match status" value="1"/>
</dbReference>
<dbReference type="Proteomes" id="UP001296873">
    <property type="component" value="Unassembled WGS sequence"/>
</dbReference>
<dbReference type="Pfam" id="PF00675">
    <property type="entry name" value="Peptidase_M16"/>
    <property type="match status" value="1"/>
</dbReference>
<accession>A0ABS1DE05</accession>
<comment type="caution">
    <text evidence="9">The sequence shown here is derived from an EMBL/GenBank/DDBJ whole genome shotgun (WGS) entry which is preliminary data.</text>
</comment>
<comment type="similarity">
    <text evidence="2 4">Belongs to the peptidase M16 family.</text>
</comment>
<evidence type="ECO:0000256" key="4">
    <source>
        <dbReference type="RuleBase" id="RU004447"/>
    </source>
</evidence>
<comment type="cofactor">
    <cofactor evidence="1">
        <name>Zn(2+)</name>
        <dbReference type="ChEBI" id="CHEBI:29105"/>
    </cofactor>
</comment>
<dbReference type="Pfam" id="PF05193">
    <property type="entry name" value="Peptidase_M16_C"/>
    <property type="match status" value="1"/>
</dbReference>
<evidence type="ECO:0000256" key="5">
    <source>
        <dbReference type="SAM" id="MobiDB-lite"/>
    </source>
</evidence>
<keyword evidence="10" id="KW-1185">Reference proteome</keyword>
<dbReference type="InterPro" id="IPR011249">
    <property type="entry name" value="Metalloenz_LuxS/M16"/>
</dbReference>
<evidence type="ECO:0000313" key="10">
    <source>
        <dbReference type="Proteomes" id="UP001296873"/>
    </source>
</evidence>
<evidence type="ECO:0000256" key="6">
    <source>
        <dbReference type="SAM" id="SignalP"/>
    </source>
</evidence>
<evidence type="ECO:0000256" key="1">
    <source>
        <dbReference type="ARBA" id="ARBA00001947"/>
    </source>
</evidence>
<protein>
    <submittedName>
        <fullName evidence="9">Peptidase M16</fullName>
    </submittedName>
</protein>
<feature type="domain" description="Peptidase M16 C-terminal" evidence="8">
    <location>
        <begin position="199"/>
        <end position="383"/>
    </location>
</feature>
<dbReference type="Gene3D" id="3.30.830.10">
    <property type="entry name" value="Metalloenzyme, LuxS/M16 peptidase-like"/>
    <property type="match status" value="2"/>
</dbReference>
<dbReference type="InterPro" id="IPR011765">
    <property type="entry name" value="Pept_M16_N"/>
</dbReference>
<dbReference type="PANTHER" id="PTHR11851">
    <property type="entry name" value="METALLOPROTEASE"/>
    <property type="match status" value="1"/>
</dbReference>
<evidence type="ECO:0000256" key="3">
    <source>
        <dbReference type="ARBA" id="ARBA00023049"/>
    </source>
</evidence>
<proteinExistence type="inferred from homology"/>
<dbReference type="SUPFAM" id="SSF63411">
    <property type="entry name" value="LuxS/MPP-like metallohydrolase"/>
    <property type="match status" value="2"/>
</dbReference>
<keyword evidence="3" id="KW-0482">Metalloprotease</keyword>
<organism evidence="9 10">
    <name type="scientific">Rhodovibrio sodomensis</name>
    <dbReference type="NCBI Taxonomy" id="1088"/>
    <lineage>
        <taxon>Bacteria</taxon>
        <taxon>Pseudomonadati</taxon>
        <taxon>Pseudomonadota</taxon>
        <taxon>Alphaproteobacteria</taxon>
        <taxon>Rhodospirillales</taxon>
        <taxon>Rhodovibrionaceae</taxon>
        <taxon>Rhodovibrio</taxon>
    </lineage>
</organism>
<feature type="signal peptide" evidence="6">
    <location>
        <begin position="1"/>
        <end position="23"/>
    </location>
</feature>
<evidence type="ECO:0000259" key="7">
    <source>
        <dbReference type="Pfam" id="PF00675"/>
    </source>
</evidence>
<dbReference type="InterPro" id="IPR001431">
    <property type="entry name" value="Pept_M16_Zn_BS"/>
</dbReference>
<evidence type="ECO:0000313" key="9">
    <source>
        <dbReference type="EMBL" id="MBK1668119.1"/>
    </source>
</evidence>